<comment type="subcellular location">
    <subcellularLocation>
        <location evidence="1">Membrane</location>
        <topology evidence="1">Single-pass membrane protein</topology>
    </subcellularLocation>
</comment>
<feature type="transmembrane region" description="Helical" evidence="5">
    <location>
        <begin position="24"/>
        <end position="44"/>
    </location>
</feature>
<accession>A0A5C7FLG3</accession>
<evidence type="ECO:0000259" key="6">
    <source>
        <dbReference type="Pfam" id="PF04357"/>
    </source>
</evidence>
<dbReference type="EMBL" id="VOXD01000002">
    <property type="protein sequence ID" value="TXF91547.1"/>
    <property type="molecule type" value="Genomic_DNA"/>
</dbReference>
<evidence type="ECO:0000313" key="8">
    <source>
        <dbReference type="Proteomes" id="UP000321907"/>
    </source>
</evidence>
<organism evidence="7 8">
    <name type="scientific">Neolewinella aurantiaca</name>
    <dbReference type="NCBI Taxonomy" id="2602767"/>
    <lineage>
        <taxon>Bacteria</taxon>
        <taxon>Pseudomonadati</taxon>
        <taxon>Bacteroidota</taxon>
        <taxon>Saprospiria</taxon>
        <taxon>Saprospirales</taxon>
        <taxon>Lewinellaceae</taxon>
        <taxon>Neolewinella</taxon>
    </lineage>
</organism>
<keyword evidence="8" id="KW-1185">Reference proteome</keyword>
<dbReference type="GO" id="GO:0005886">
    <property type="term" value="C:plasma membrane"/>
    <property type="evidence" value="ECO:0007669"/>
    <property type="project" value="InterPro"/>
</dbReference>
<reference evidence="7 8" key="1">
    <citation type="submission" date="2019-08" db="EMBL/GenBank/DDBJ databases">
        <title>Lewinella sp. strain SSH13 Genome sequencing and assembly.</title>
        <authorList>
            <person name="Kim I."/>
        </authorList>
    </citation>
    <scope>NUCLEOTIDE SEQUENCE [LARGE SCALE GENOMIC DNA]</scope>
    <source>
        <strain evidence="7 8">SSH13</strain>
    </source>
</reference>
<sequence>MNQPSEHKADNLKPRRKSKGWRRARRWLIGLPLIFFGIVLVLQLPSVQNWLAKRVTASMEKTLETSVSVDNVRISWLDEMTIEGLYIEDKYGDTLLYGKTLAADFDLWHGLVIESVLIADTNFKIRRDLGDAESNLETALQKLFPPKDEPSNTPFNLQLNQLDLRNITFTQNDSVRGQRWDISLESAVAKMDELDLPNSIIRIERAELRSPLVKQTSFSPAPLETAFDSLMIEMDEQVIDTNKTNLQILAGSIEIYDGSYVLDNFRKDPIAEADISAIDFARLGTSNVDLELTDVDFSGGEFLGKLRHLSLEEKSGFILDRLSVQDLKITPTELQLYDLELVTAESLLSDSLHFRFRNGWDSWSDFNNEVRMDINIRKSKVAVRDVLYFARKLRFNQFFRDNQRRKLEIGGELRGMVNSLRGREVELALDQSTKLKGSFSSRQIANPGSELLNLELDELTTDMYTLRRLLPKFTPPENFDRLGKLSFNGRFDGFFTNFVADGTLNSDIGSATLDVQLITSDGPKPATYAGKLTLDDFDLGIWTGNPQFGQISLDGSIANGIGLDANTAKADLDATIRSFTFREYAYQNAIIDGRLEDRFFNGNFSIADDNIDFNFLGEIDFRDSIPTFDFDASVGEFDLLALNLSKQPIALSGNIDLNLIGTDFSVMEGRVELDSFQVLVDTVAITIDSLLAYSNFNLDGQKVVKLESDIARGELVGRFDLEEVAPSLTGFLVRHYPGWAQRLKINPPRSLPAPNRFSFDLSILDSRGLNRLASPQLGSLVNVDLRGSYDGFKDSLVMELTAPDLSFAEFRLVDFILRASSNKGEGDLGFAVDSTFVNDRHLLNRVTLLSLLDDELIDFGLTYGGDEDNIFLDKINLDGELRLPDSLNFELRFDESQLEIFQQRWNIRRGNYIVFGPNYIDTQNFALRSGRLAGTKNDYREIRLSKFGDEGLELDLMNMDLSLIDSIWDYPNLDFSGDVDVTVSVADIFRQEGLRAQFRSDTFLMNGEDYGYLRIDASAPNPKSKLTTYLNLNRDTAQLIAEATYNLADLVESDPLPEQQKNHLDLGVNINGYPLDLAKYWVGGSVSNITGSFNAELKVEGQPKKLDVDGHIDALGGGFTIDYLQTRYRYNQSRVNINNTLFDITGTKLIDRYGNSATLSGGITHDRLKNLGINAQITTDRFLALDLAPGQNPNFYGIAIGSGLVTFTGDFKQTDIYVRATVGKDSKLSIPVDYGAEAGSIDDVRFVNRSLYVEDVVTENAGEPTGVSLEMELLVTDEAIGEIIFDEEVGDILRGQGNGNLTLRIPRDGELKMYGTFTISRGSYLFTFYDIINKEFSVRPGGTVVWTGDPFEARINISADYENLQTPILNFIQEYLVSDVDNNLTTVASRATDVDLSLKLAGLLTKPDINFDIGFPSLDGPLESYANNKRRLLLLDPNELNRQVFGLIVAGQFLPSDLSIGFGDAVVNTVSEWLSNYVSLLLNDLVKNAFGEDAFISSFNFDVAYNNYRNASISSSSVTSRGSAFEFSFSRDFNNRFTLRHDLNVLNNNEAFASGTFVGNNFVLEYVLNDSRTLKLRGYERLQPDIAGGRRIQVGTGLSWRREFDTFKEFFDGFKKDVERSQQ</sequence>
<dbReference type="InterPro" id="IPR007452">
    <property type="entry name" value="TamB_C"/>
</dbReference>
<evidence type="ECO:0000256" key="2">
    <source>
        <dbReference type="ARBA" id="ARBA00022692"/>
    </source>
</evidence>
<evidence type="ECO:0000256" key="1">
    <source>
        <dbReference type="ARBA" id="ARBA00004167"/>
    </source>
</evidence>
<keyword evidence="2 5" id="KW-0812">Transmembrane</keyword>
<protein>
    <recommendedName>
        <fullName evidence="6">Translocation and assembly module TamB C-terminal domain-containing protein</fullName>
    </recommendedName>
</protein>
<proteinExistence type="predicted"/>
<dbReference type="Pfam" id="PF04357">
    <property type="entry name" value="TamB"/>
    <property type="match status" value="1"/>
</dbReference>
<keyword evidence="4 5" id="KW-0472">Membrane</keyword>
<dbReference type="Proteomes" id="UP000321907">
    <property type="component" value="Unassembled WGS sequence"/>
</dbReference>
<comment type="caution">
    <text evidence="7">The sequence shown here is derived from an EMBL/GenBank/DDBJ whole genome shotgun (WGS) entry which is preliminary data.</text>
</comment>
<name>A0A5C7FLG3_9BACT</name>
<evidence type="ECO:0000256" key="5">
    <source>
        <dbReference type="SAM" id="Phobius"/>
    </source>
</evidence>
<dbReference type="RefSeq" id="WP_147929087.1">
    <property type="nucleotide sequence ID" value="NZ_VOXD01000002.1"/>
</dbReference>
<feature type="domain" description="Translocation and assembly module TamB C-terminal" evidence="6">
    <location>
        <begin position="1151"/>
        <end position="1604"/>
    </location>
</feature>
<dbReference type="GO" id="GO:0009306">
    <property type="term" value="P:protein secretion"/>
    <property type="evidence" value="ECO:0007669"/>
    <property type="project" value="InterPro"/>
</dbReference>
<keyword evidence="3 5" id="KW-1133">Transmembrane helix</keyword>
<dbReference type="OrthoDB" id="680700at2"/>
<evidence type="ECO:0000256" key="4">
    <source>
        <dbReference type="ARBA" id="ARBA00023136"/>
    </source>
</evidence>
<gene>
    <name evidence="7" type="ORF">FUA23_02285</name>
</gene>
<evidence type="ECO:0000256" key="3">
    <source>
        <dbReference type="ARBA" id="ARBA00022989"/>
    </source>
</evidence>
<evidence type="ECO:0000313" key="7">
    <source>
        <dbReference type="EMBL" id="TXF91547.1"/>
    </source>
</evidence>